<sequence length="149" mass="17327">MEFQQKLSPLFKVSTTPSVAELDIAKIASPYYLEEDKDPLDLCQQESTENIIVQKRWRWIGHVLRKDQNAIPRVAVQWKPEGHRKRGRPKITWRRTVETEAATMGQSWGTLRTLGQDLRLYIEQIHKRHTMTSQNPCTTRISSAILFGL</sequence>
<gene>
    <name evidence="1" type="ORF">ElyMa_000052000</name>
</gene>
<organism evidence="1 2">
    <name type="scientific">Elysia marginata</name>
    <dbReference type="NCBI Taxonomy" id="1093978"/>
    <lineage>
        <taxon>Eukaryota</taxon>
        <taxon>Metazoa</taxon>
        <taxon>Spiralia</taxon>
        <taxon>Lophotrochozoa</taxon>
        <taxon>Mollusca</taxon>
        <taxon>Gastropoda</taxon>
        <taxon>Heterobranchia</taxon>
        <taxon>Euthyneura</taxon>
        <taxon>Panpulmonata</taxon>
        <taxon>Sacoglossa</taxon>
        <taxon>Placobranchoidea</taxon>
        <taxon>Plakobranchidae</taxon>
        <taxon>Elysia</taxon>
    </lineage>
</organism>
<evidence type="ECO:0000313" key="2">
    <source>
        <dbReference type="Proteomes" id="UP000762676"/>
    </source>
</evidence>
<dbReference type="EMBL" id="BMAT01000081">
    <property type="protein sequence ID" value="GFR59305.1"/>
    <property type="molecule type" value="Genomic_DNA"/>
</dbReference>
<comment type="caution">
    <text evidence="1">The sequence shown here is derived from an EMBL/GenBank/DDBJ whole genome shotgun (WGS) entry which is preliminary data.</text>
</comment>
<accession>A0AAV4EF32</accession>
<dbReference type="AlphaFoldDB" id="A0AAV4EF32"/>
<name>A0AAV4EF32_9GAST</name>
<protein>
    <submittedName>
        <fullName evidence="1">Uncharacterized protein</fullName>
    </submittedName>
</protein>
<evidence type="ECO:0000313" key="1">
    <source>
        <dbReference type="EMBL" id="GFR59305.1"/>
    </source>
</evidence>
<proteinExistence type="predicted"/>
<dbReference type="Proteomes" id="UP000762676">
    <property type="component" value="Unassembled WGS sequence"/>
</dbReference>
<reference evidence="1 2" key="1">
    <citation type="journal article" date="2021" name="Elife">
        <title>Chloroplast acquisition without the gene transfer in kleptoplastic sea slugs, Plakobranchus ocellatus.</title>
        <authorList>
            <person name="Maeda T."/>
            <person name="Takahashi S."/>
            <person name="Yoshida T."/>
            <person name="Shimamura S."/>
            <person name="Takaki Y."/>
            <person name="Nagai Y."/>
            <person name="Toyoda A."/>
            <person name="Suzuki Y."/>
            <person name="Arimoto A."/>
            <person name="Ishii H."/>
            <person name="Satoh N."/>
            <person name="Nishiyama T."/>
            <person name="Hasebe M."/>
            <person name="Maruyama T."/>
            <person name="Minagawa J."/>
            <person name="Obokata J."/>
            <person name="Shigenobu S."/>
        </authorList>
    </citation>
    <scope>NUCLEOTIDE SEQUENCE [LARGE SCALE GENOMIC DNA]</scope>
</reference>
<keyword evidence="2" id="KW-1185">Reference proteome</keyword>